<organism evidence="1 2">
    <name type="scientific">Avena sativa</name>
    <name type="common">Oat</name>
    <dbReference type="NCBI Taxonomy" id="4498"/>
    <lineage>
        <taxon>Eukaryota</taxon>
        <taxon>Viridiplantae</taxon>
        <taxon>Streptophyta</taxon>
        <taxon>Embryophyta</taxon>
        <taxon>Tracheophyta</taxon>
        <taxon>Spermatophyta</taxon>
        <taxon>Magnoliopsida</taxon>
        <taxon>Liliopsida</taxon>
        <taxon>Poales</taxon>
        <taxon>Poaceae</taxon>
        <taxon>BOP clade</taxon>
        <taxon>Pooideae</taxon>
        <taxon>Poodae</taxon>
        <taxon>Poeae</taxon>
        <taxon>Poeae Chloroplast Group 1 (Aveneae type)</taxon>
        <taxon>Aveninae</taxon>
        <taxon>Avena</taxon>
    </lineage>
</organism>
<reference evidence="1" key="1">
    <citation type="submission" date="2021-05" db="EMBL/GenBank/DDBJ databases">
        <authorList>
            <person name="Scholz U."/>
            <person name="Mascher M."/>
            <person name="Fiebig A."/>
        </authorList>
    </citation>
    <scope>NUCLEOTIDE SEQUENCE [LARGE SCALE GENOMIC DNA]</scope>
</reference>
<name>A0ACD6A765_AVESA</name>
<proteinExistence type="predicted"/>
<reference evidence="1" key="2">
    <citation type="submission" date="2025-09" db="UniProtKB">
        <authorList>
            <consortium name="EnsemblPlants"/>
        </authorList>
    </citation>
    <scope>IDENTIFICATION</scope>
</reference>
<evidence type="ECO:0000313" key="1">
    <source>
        <dbReference type="EnsemblPlants" id="AVESA.00010b.r2.7CG0712300.1.CDS"/>
    </source>
</evidence>
<accession>A0ACD6A765</accession>
<evidence type="ECO:0000313" key="2">
    <source>
        <dbReference type="Proteomes" id="UP001732700"/>
    </source>
</evidence>
<dbReference type="EnsemblPlants" id="AVESA.00010b.r2.7CG0712300.1">
    <property type="protein sequence ID" value="AVESA.00010b.r2.7CG0712300.1.CDS"/>
    <property type="gene ID" value="AVESA.00010b.r2.7CG0712300"/>
</dbReference>
<sequence length="419" mass="46053">MAGSTGAATASPRNQHKTDRFYYPPHRRQNQQEQQGLQSRRPPSSPSVSPSPSPRSARRKAAEAAAAAVVTSESVDADSRVDSDDSSSTSSKPEVIVASPQAAEESGNLDRFLASTTPSVPVRYSPETRLRMRRSADDMDSPPYFCLDDLWESFREWSAYGAGVPLVLNGGDSVIQYYVPYLSALQLYVDPSRPDASTRHPGDESDGESTDTSSGSSSETDVDRLRVSPMRASHRLENGRLHSDDGEAYVSASFRIFEHLERDPPYGREPLTDKVSVLAGGFPALKTLKSCDLLPSSWMSVAWYPIYRIPTGPTLKDLDACFLTFHCLATPSKDSHPTTPACPGFEGINHYTSSTGKLPLPAFGLASYKLRSSLWASNGAPEQESVTSLMQEADNWLRCMQVEHPDFRFFSNHFGATWR</sequence>
<protein>
    <submittedName>
        <fullName evidence="1">Uncharacterized protein</fullName>
    </submittedName>
</protein>
<keyword evidence="2" id="KW-1185">Reference proteome</keyword>
<dbReference type="Proteomes" id="UP001732700">
    <property type="component" value="Chromosome 7C"/>
</dbReference>